<dbReference type="InterPro" id="IPR036890">
    <property type="entry name" value="HATPase_C_sf"/>
</dbReference>
<reference evidence="10 11" key="1">
    <citation type="submission" date="2024-11" db="EMBL/GenBank/DDBJ databases">
        <authorList>
            <person name="Lucas J.A."/>
        </authorList>
    </citation>
    <scope>NUCLEOTIDE SEQUENCE [LARGE SCALE GENOMIC DNA]</scope>
    <source>
        <strain evidence="10 11">Z 5.4</strain>
    </source>
</reference>
<evidence type="ECO:0000313" key="10">
    <source>
        <dbReference type="EMBL" id="MFK9090720.1"/>
    </source>
</evidence>
<dbReference type="Gene3D" id="3.30.565.10">
    <property type="entry name" value="Histidine kinase-like ATPase, C-terminal domain"/>
    <property type="match status" value="1"/>
</dbReference>
<name>A0ABW8REN2_9BACI</name>
<dbReference type="InterPro" id="IPR003660">
    <property type="entry name" value="HAMP_dom"/>
</dbReference>
<proteinExistence type="predicted"/>
<dbReference type="PANTHER" id="PTHR34220:SF7">
    <property type="entry name" value="SENSOR HISTIDINE KINASE YPDA"/>
    <property type="match status" value="1"/>
</dbReference>
<dbReference type="CDD" id="cd06225">
    <property type="entry name" value="HAMP"/>
    <property type="match status" value="1"/>
</dbReference>
<dbReference type="Pfam" id="PF06580">
    <property type="entry name" value="His_kinase"/>
    <property type="match status" value="1"/>
</dbReference>
<evidence type="ECO:0000256" key="5">
    <source>
        <dbReference type="ARBA" id="ARBA00022692"/>
    </source>
</evidence>
<dbReference type="SUPFAM" id="SSF55874">
    <property type="entry name" value="ATPase domain of HSP90 chaperone/DNA topoisomerase II/histidine kinase"/>
    <property type="match status" value="1"/>
</dbReference>
<dbReference type="RefSeq" id="WP_406579416.1">
    <property type="nucleotide sequence ID" value="NZ_JBJHQH010000003.1"/>
</dbReference>
<dbReference type="PROSITE" id="PS50885">
    <property type="entry name" value="HAMP"/>
    <property type="match status" value="1"/>
</dbReference>
<feature type="transmembrane region" description="Helical" evidence="8">
    <location>
        <begin position="12"/>
        <end position="30"/>
    </location>
</feature>
<dbReference type="SMART" id="SM00304">
    <property type="entry name" value="HAMP"/>
    <property type="match status" value="1"/>
</dbReference>
<evidence type="ECO:0000256" key="2">
    <source>
        <dbReference type="ARBA" id="ARBA00022475"/>
    </source>
</evidence>
<keyword evidence="3" id="KW-0597">Phosphoprotein</keyword>
<evidence type="ECO:0000259" key="9">
    <source>
        <dbReference type="PROSITE" id="PS50885"/>
    </source>
</evidence>
<evidence type="ECO:0000256" key="6">
    <source>
        <dbReference type="ARBA" id="ARBA00022989"/>
    </source>
</evidence>
<keyword evidence="11" id="KW-1185">Reference proteome</keyword>
<keyword evidence="10" id="KW-0418">Kinase</keyword>
<keyword evidence="5 8" id="KW-0812">Transmembrane</keyword>
<evidence type="ECO:0000256" key="1">
    <source>
        <dbReference type="ARBA" id="ARBA00004651"/>
    </source>
</evidence>
<comment type="caution">
    <text evidence="10">The sequence shown here is derived from an EMBL/GenBank/DDBJ whole genome shotgun (WGS) entry which is preliminary data.</text>
</comment>
<evidence type="ECO:0000256" key="7">
    <source>
        <dbReference type="ARBA" id="ARBA00023136"/>
    </source>
</evidence>
<dbReference type="Gene3D" id="3.30.450.20">
    <property type="entry name" value="PAS domain"/>
    <property type="match status" value="1"/>
</dbReference>
<keyword evidence="7 8" id="KW-0472">Membrane</keyword>
<dbReference type="InterPro" id="IPR010559">
    <property type="entry name" value="Sig_transdc_His_kin_internal"/>
</dbReference>
<accession>A0ABW8REN2</accession>
<dbReference type="Gene3D" id="6.10.340.10">
    <property type="match status" value="1"/>
</dbReference>
<keyword evidence="4 10" id="KW-0808">Transferase</keyword>
<keyword evidence="6 8" id="KW-1133">Transmembrane helix</keyword>
<dbReference type="InterPro" id="IPR033479">
    <property type="entry name" value="dCache_1"/>
</dbReference>
<dbReference type="EMBL" id="JBJHQH010000003">
    <property type="protein sequence ID" value="MFK9090720.1"/>
    <property type="molecule type" value="Genomic_DNA"/>
</dbReference>
<dbReference type="EC" id="2.7.13.3" evidence="10"/>
<evidence type="ECO:0000256" key="4">
    <source>
        <dbReference type="ARBA" id="ARBA00022679"/>
    </source>
</evidence>
<organism evidence="10 11">
    <name type="scientific">Bacillus salipaludis</name>
    <dbReference type="NCBI Taxonomy" id="2547811"/>
    <lineage>
        <taxon>Bacteria</taxon>
        <taxon>Bacillati</taxon>
        <taxon>Bacillota</taxon>
        <taxon>Bacilli</taxon>
        <taxon>Bacillales</taxon>
        <taxon>Bacillaceae</taxon>
        <taxon>Bacillus</taxon>
    </lineage>
</organism>
<evidence type="ECO:0000256" key="8">
    <source>
        <dbReference type="SAM" id="Phobius"/>
    </source>
</evidence>
<sequence>MKTSSINKKLFIIILVFVCLPISILGLIWYETSTKTIEQEAIQSNQKLIQQTNEYLDLYISNLENSTYPFVNNPQIQHFINSKSLSDYDYFILAENIEKDLFSQMIYGRQDIAGISLVGKNNMQINDYTRVKELLNMEEIRKRNIDLLQTTDKLDNFNIIGLHQIGSMPILTITRKIHSNISYLYEGLLIIDINLNQISNISKNLLTGKSKVYILDYKGQIIYHSDKKLLGSTFSREIMNKYLNKTSNAFLTNLNKVKKYIIYEHSHVTDWILVAEIPRDQIISNLIQLRTETILLGIIILIVAMAVIGGFSLSITKSLSYLQRLMRKVESGDLNMEISSIQDRKDEIGGVFKSFFKMVSELRRLYEEIQISKLREHELELKQKESTLQAMQSQINPHFLYNTLEIINSHAIVENNQLISKIATSLAHMFRYNLGNAKQVVTLEKEISHIRSYLEIQCARFRHLYVDFQIDEKELAAIGTIRLTLQPLIENAFLHGYQNHKMKPTYIGIHGEKQSSYFVLRIQDKGKGMDPATMEDYNRAFENKEIIPMPGQRKSIGLWNVHQRIRLVFGPPYGLLIKHSSTETGTLIELKLPYIEGEEQCIESC</sequence>
<dbReference type="Pfam" id="PF02743">
    <property type="entry name" value="dCache_1"/>
    <property type="match status" value="1"/>
</dbReference>
<keyword evidence="2" id="KW-1003">Cell membrane</keyword>
<dbReference type="PANTHER" id="PTHR34220">
    <property type="entry name" value="SENSOR HISTIDINE KINASE YPDA"/>
    <property type="match status" value="1"/>
</dbReference>
<dbReference type="Proteomes" id="UP001623041">
    <property type="component" value="Unassembled WGS sequence"/>
</dbReference>
<gene>
    <name evidence="10" type="ORF">ACJEBI_04395</name>
</gene>
<dbReference type="SUPFAM" id="SSF158472">
    <property type="entry name" value="HAMP domain-like"/>
    <property type="match status" value="1"/>
</dbReference>
<evidence type="ECO:0000313" key="11">
    <source>
        <dbReference type="Proteomes" id="UP001623041"/>
    </source>
</evidence>
<protein>
    <submittedName>
        <fullName evidence="10">Sensor histidine kinase</fullName>
        <ecNumber evidence="10">2.7.13.3</ecNumber>
    </submittedName>
</protein>
<comment type="subcellular location">
    <subcellularLocation>
        <location evidence="1">Cell membrane</location>
        <topology evidence="1">Multi-pass membrane protein</topology>
    </subcellularLocation>
</comment>
<feature type="transmembrane region" description="Helical" evidence="8">
    <location>
        <begin position="294"/>
        <end position="316"/>
    </location>
</feature>
<dbReference type="CDD" id="cd12912">
    <property type="entry name" value="PDC2_MCP_like"/>
    <property type="match status" value="1"/>
</dbReference>
<feature type="domain" description="HAMP" evidence="9">
    <location>
        <begin position="313"/>
        <end position="367"/>
    </location>
</feature>
<dbReference type="GO" id="GO:0004673">
    <property type="term" value="F:protein histidine kinase activity"/>
    <property type="evidence" value="ECO:0007669"/>
    <property type="project" value="UniProtKB-EC"/>
</dbReference>
<evidence type="ECO:0000256" key="3">
    <source>
        <dbReference type="ARBA" id="ARBA00022553"/>
    </source>
</evidence>
<dbReference type="InterPro" id="IPR050640">
    <property type="entry name" value="Bact_2-comp_sensor_kinase"/>
</dbReference>